<dbReference type="Pfam" id="PF14226">
    <property type="entry name" value="DIOX_N"/>
    <property type="match status" value="1"/>
</dbReference>
<evidence type="ECO:0000256" key="2">
    <source>
        <dbReference type="ARBA" id="ARBA00004767"/>
    </source>
</evidence>
<keyword evidence="6" id="KW-0266">Ethylene biosynthesis</keyword>
<evidence type="ECO:0000256" key="11">
    <source>
        <dbReference type="RuleBase" id="RU003682"/>
    </source>
</evidence>
<gene>
    <name evidence="13" type="ORF">FNB15_10200</name>
</gene>
<comment type="pathway">
    <text evidence="2">Alkene biosynthesis; ethylene biosynthesis via 2-oxoglutarate.</text>
</comment>
<dbReference type="Proteomes" id="UP000317496">
    <property type="component" value="Chromosome"/>
</dbReference>
<dbReference type="GO" id="GO:0009693">
    <property type="term" value="P:ethylene biosynthetic process"/>
    <property type="evidence" value="ECO:0007669"/>
    <property type="project" value="UniProtKB-KW"/>
</dbReference>
<comment type="catalytic activity">
    <reaction evidence="10">
        <text>L-arginine + 2-oxoglutarate + O2 = guanidine + L-glutamate 5-semialdehyde + succinate + CO2</text>
        <dbReference type="Rhea" id="RHEA:31535"/>
        <dbReference type="ChEBI" id="CHEBI:15379"/>
        <dbReference type="ChEBI" id="CHEBI:16526"/>
        <dbReference type="ChEBI" id="CHEBI:16810"/>
        <dbReference type="ChEBI" id="CHEBI:30031"/>
        <dbReference type="ChEBI" id="CHEBI:30087"/>
        <dbReference type="ChEBI" id="CHEBI:32682"/>
        <dbReference type="ChEBI" id="CHEBI:58066"/>
        <dbReference type="EC" id="1.14.20.7"/>
    </reaction>
</comment>
<dbReference type="RefSeq" id="WP_144068599.1">
    <property type="nucleotide sequence ID" value="NZ_CP041636.1"/>
</dbReference>
<dbReference type="PANTHER" id="PTHR47990">
    <property type="entry name" value="2-OXOGLUTARATE (2OG) AND FE(II)-DEPENDENT OXYGENASE SUPERFAMILY PROTEIN-RELATED"/>
    <property type="match status" value="1"/>
</dbReference>
<keyword evidence="14" id="KW-1185">Reference proteome</keyword>
<reference evidence="13 14" key="1">
    <citation type="submission" date="2019-07" db="EMBL/GenBank/DDBJ databases">
        <title>Genome sequencing for Ferrovibrio sp. K5.</title>
        <authorList>
            <person name="Park S.-J."/>
        </authorList>
    </citation>
    <scope>NUCLEOTIDE SEQUENCE [LARGE SCALE GENOMIC DNA]</scope>
    <source>
        <strain evidence="13 14">K5</strain>
    </source>
</reference>
<dbReference type="PROSITE" id="PS51471">
    <property type="entry name" value="FE2OG_OXY"/>
    <property type="match status" value="1"/>
</dbReference>
<evidence type="ECO:0000256" key="4">
    <source>
        <dbReference type="ARBA" id="ARBA00012531"/>
    </source>
</evidence>
<dbReference type="InterPro" id="IPR050231">
    <property type="entry name" value="Iron_ascorbate_oxido_reductase"/>
</dbReference>
<evidence type="ECO:0000259" key="12">
    <source>
        <dbReference type="PROSITE" id="PS51471"/>
    </source>
</evidence>
<dbReference type="Pfam" id="PF03171">
    <property type="entry name" value="2OG-FeII_Oxy"/>
    <property type="match status" value="1"/>
</dbReference>
<dbReference type="SUPFAM" id="SSF51197">
    <property type="entry name" value="Clavaminate synthase-like"/>
    <property type="match status" value="1"/>
</dbReference>
<accession>A0A516H1G5</accession>
<evidence type="ECO:0000256" key="6">
    <source>
        <dbReference type="ARBA" id="ARBA00022666"/>
    </source>
</evidence>
<evidence type="ECO:0000313" key="14">
    <source>
        <dbReference type="Proteomes" id="UP000317496"/>
    </source>
</evidence>
<comment type="cofactor">
    <cofactor evidence="1">
        <name>Fe(2+)</name>
        <dbReference type="ChEBI" id="CHEBI:29033"/>
    </cofactor>
</comment>
<protein>
    <recommendedName>
        <fullName evidence="5">2-oxoglutarate-dependent ethylene/succinate-forming enzyme</fullName>
        <ecNumber evidence="4">1.13.12.19</ecNumber>
        <ecNumber evidence="3">1.14.20.7</ecNumber>
    </recommendedName>
    <alternativeName>
        <fullName evidence="7">2-oxoglutarate dioxygenase (ethylene-forming)</fullName>
    </alternativeName>
    <alternativeName>
        <fullName evidence="8">2-oxoglutarate/L-arginine monooxygenase/decarboxylase (succinate-forming)</fullName>
    </alternativeName>
</protein>
<keyword evidence="11" id="KW-0560">Oxidoreductase</keyword>
<evidence type="ECO:0000313" key="13">
    <source>
        <dbReference type="EMBL" id="QDO97618.1"/>
    </source>
</evidence>
<dbReference type="InterPro" id="IPR044861">
    <property type="entry name" value="IPNS-like_FE2OG_OXY"/>
</dbReference>
<comment type="catalytic activity">
    <reaction evidence="9">
        <text>2-oxoglutarate + O2 + 2 H(+) = ethene + 3 CO2 + H2O</text>
        <dbReference type="Rhea" id="RHEA:31523"/>
        <dbReference type="ChEBI" id="CHEBI:15377"/>
        <dbReference type="ChEBI" id="CHEBI:15378"/>
        <dbReference type="ChEBI" id="CHEBI:15379"/>
        <dbReference type="ChEBI" id="CHEBI:16526"/>
        <dbReference type="ChEBI" id="CHEBI:16810"/>
        <dbReference type="ChEBI" id="CHEBI:18153"/>
        <dbReference type="EC" id="1.13.12.19"/>
    </reaction>
</comment>
<dbReference type="EMBL" id="CP041636">
    <property type="protein sequence ID" value="QDO97618.1"/>
    <property type="molecule type" value="Genomic_DNA"/>
</dbReference>
<dbReference type="Gene3D" id="2.60.120.330">
    <property type="entry name" value="B-lactam Antibiotic, Isopenicillin N Synthase, Chain"/>
    <property type="match status" value="1"/>
</dbReference>
<evidence type="ECO:0000256" key="5">
    <source>
        <dbReference type="ARBA" id="ARBA00019045"/>
    </source>
</evidence>
<dbReference type="OrthoDB" id="21825at2"/>
<proteinExistence type="inferred from homology"/>
<dbReference type="GO" id="GO:0046872">
    <property type="term" value="F:metal ion binding"/>
    <property type="evidence" value="ECO:0007669"/>
    <property type="project" value="UniProtKB-KW"/>
</dbReference>
<keyword evidence="11" id="KW-0479">Metal-binding</keyword>
<feature type="domain" description="Fe2OG dioxygenase" evidence="12">
    <location>
        <begin position="184"/>
        <end position="293"/>
    </location>
</feature>
<dbReference type="AlphaFoldDB" id="A0A516H1G5"/>
<name>A0A516H1G5_9PROT</name>
<evidence type="ECO:0000256" key="1">
    <source>
        <dbReference type="ARBA" id="ARBA00001954"/>
    </source>
</evidence>
<sequence>MSDSRLHDVPLIDVAPFRTGDAASRRHVAAGIDRACREIGFFSITGHGIAAAELDAMRTVTRGFFGQPLADKLQIAPPRGQKGIRGFRAVGDESLSYSLGEAAPPDLKETFRIGHVEPGEDAYAERARGSYYAPNLWPQQPADFRTVWTRYYRQMEQLAALLMQSFAVALDLPESFFAGKIDRHISHLQANLYPAQPDVPLPGQLRAGAHTDYGSLTILLQENVAGGLQVRTAGGGWVNVHTAPNDFVINIGDLMAMWTNDRWVSTLHRVANPPRDLDAEQTRRMSLVFFHQPNYDAGIACLPTCQSADKPAKYRPTTSGDHLLAKIGKANTMGRESEMTKVPVHV</sequence>
<comment type="similarity">
    <text evidence="11">Belongs to the iron/ascorbate-dependent oxidoreductase family.</text>
</comment>
<evidence type="ECO:0000256" key="3">
    <source>
        <dbReference type="ARBA" id="ARBA00012293"/>
    </source>
</evidence>
<evidence type="ECO:0000256" key="8">
    <source>
        <dbReference type="ARBA" id="ARBA00031282"/>
    </source>
</evidence>
<evidence type="ECO:0000256" key="9">
    <source>
        <dbReference type="ARBA" id="ARBA00047725"/>
    </source>
</evidence>
<evidence type="ECO:0000256" key="7">
    <source>
        <dbReference type="ARBA" id="ARBA00031011"/>
    </source>
</evidence>
<dbReference type="InterPro" id="IPR027443">
    <property type="entry name" value="IPNS-like_sf"/>
</dbReference>
<organism evidence="13 14">
    <name type="scientific">Ferrovibrio terrae</name>
    <dbReference type="NCBI Taxonomy" id="2594003"/>
    <lineage>
        <taxon>Bacteria</taxon>
        <taxon>Pseudomonadati</taxon>
        <taxon>Pseudomonadota</taxon>
        <taxon>Alphaproteobacteria</taxon>
        <taxon>Rhodospirillales</taxon>
        <taxon>Rhodospirillaceae</taxon>
        <taxon>Ferrovibrio</taxon>
    </lineage>
</organism>
<dbReference type="InterPro" id="IPR026992">
    <property type="entry name" value="DIOX_N"/>
</dbReference>
<dbReference type="GO" id="GO:0102276">
    <property type="term" value="F:2-oxoglutarate oxygenase/decarboxylase (ethylene-forming) activity"/>
    <property type="evidence" value="ECO:0007669"/>
    <property type="project" value="UniProtKB-EC"/>
</dbReference>
<dbReference type="KEGG" id="fer:FNB15_10200"/>
<keyword evidence="11" id="KW-0408">Iron</keyword>
<evidence type="ECO:0000256" key="10">
    <source>
        <dbReference type="ARBA" id="ARBA00049359"/>
    </source>
</evidence>
<dbReference type="EC" id="1.14.20.7" evidence="3"/>
<dbReference type="EC" id="1.13.12.19" evidence="4"/>
<dbReference type="InterPro" id="IPR005123">
    <property type="entry name" value="Oxoglu/Fe-dep_dioxygenase_dom"/>
</dbReference>